<dbReference type="PROSITE" id="PS50931">
    <property type="entry name" value="HTH_LYSR"/>
    <property type="match status" value="1"/>
</dbReference>
<dbReference type="Pfam" id="PF00126">
    <property type="entry name" value="HTH_1"/>
    <property type="match status" value="1"/>
</dbReference>
<dbReference type="SUPFAM" id="SSF46785">
    <property type="entry name" value="Winged helix' DNA-binding domain"/>
    <property type="match status" value="1"/>
</dbReference>
<dbReference type="KEGG" id="lao:AOX59_04015"/>
<dbReference type="InterPro" id="IPR005119">
    <property type="entry name" value="LysR_subst-bd"/>
</dbReference>
<dbReference type="PRINTS" id="PR00039">
    <property type="entry name" value="HTHLYSR"/>
</dbReference>
<dbReference type="AlphaFoldDB" id="A0A0U4FA93"/>
<proteinExistence type="inferred from homology"/>
<evidence type="ECO:0000256" key="1">
    <source>
        <dbReference type="ARBA" id="ARBA00009437"/>
    </source>
</evidence>
<comment type="similarity">
    <text evidence="1">Belongs to the LysR transcriptional regulatory family.</text>
</comment>
<keyword evidence="3" id="KW-0238">DNA-binding</keyword>
<gene>
    <name evidence="6" type="ORF">AOX59_04015</name>
</gene>
<evidence type="ECO:0000256" key="3">
    <source>
        <dbReference type="ARBA" id="ARBA00023125"/>
    </source>
</evidence>
<dbReference type="CDD" id="cd08420">
    <property type="entry name" value="PBP2_CysL_like"/>
    <property type="match status" value="1"/>
</dbReference>
<dbReference type="STRING" id="1472767.AOX59_04015"/>
<name>A0A0U4FA93_9BACI</name>
<keyword evidence="7" id="KW-1185">Reference proteome</keyword>
<dbReference type="Gene3D" id="3.40.190.290">
    <property type="match status" value="1"/>
</dbReference>
<sequence length="291" mass="33189">MYCQVVEEESISSVSRKNFITQPAVTKQIRQLENMYGTKLFERDKGSLVPTKTGRQLYKIFKRIVFEYNQSFTVIDELKGEEDSSLKLGSSFTIGEYLLPALLGAFKKIHPDVDINLEVGSTPRVLKSLKENQIGVGLVEGLVEEGDTFKVKKFAEDELILVCSPNHVLSDTEQTIEVADLIDQKLIGREKNSGTRMFIEHVLKEHDISENIEFYMEFGSTQAIKGAVEANLGIAILSELAVRTELTNGTLVKIPIKDLMFNRDLWIVQRKDRFINAIEKKFIDFLYNEKW</sequence>
<dbReference type="PANTHER" id="PTHR30126">
    <property type="entry name" value="HTH-TYPE TRANSCRIPTIONAL REGULATOR"/>
    <property type="match status" value="1"/>
</dbReference>
<dbReference type="PANTHER" id="PTHR30126:SF39">
    <property type="entry name" value="HTH-TYPE TRANSCRIPTIONAL REGULATOR CYSL"/>
    <property type="match status" value="1"/>
</dbReference>
<protein>
    <recommendedName>
        <fullName evidence="5">HTH lysR-type domain-containing protein</fullName>
    </recommendedName>
</protein>
<dbReference type="GO" id="GO:0003700">
    <property type="term" value="F:DNA-binding transcription factor activity"/>
    <property type="evidence" value="ECO:0007669"/>
    <property type="project" value="InterPro"/>
</dbReference>
<keyword evidence="2" id="KW-0805">Transcription regulation</keyword>
<reference evidence="6 7" key="1">
    <citation type="submission" date="2016-01" db="EMBL/GenBank/DDBJ databases">
        <title>Complete genome sequence of strain Lentibacillus amyloliquefaciens LAM0015T isolated from saline sediment.</title>
        <authorList>
            <person name="Wang J.-L."/>
            <person name="He M.-X."/>
        </authorList>
    </citation>
    <scope>NUCLEOTIDE SEQUENCE [LARGE SCALE GENOMIC DNA]</scope>
    <source>
        <strain evidence="6 7">LAM0015</strain>
    </source>
</reference>
<organism evidence="6 7">
    <name type="scientific">Lentibacillus amyloliquefaciens</name>
    <dbReference type="NCBI Taxonomy" id="1472767"/>
    <lineage>
        <taxon>Bacteria</taxon>
        <taxon>Bacillati</taxon>
        <taxon>Bacillota</taxon>
        <taxon>Bacilli</taxon>
        <taxon>Bacillales</taxon>
        <taxon>Bacillaceae</taxon>
        <taxon>Lentibacillus</taxon>
    </lineage>
</organism>
<evidence type="ECO:0000313" key="7">
    <source>
        <dbReference type="Proteomes" id="UP000050331"/>
    </source>
</evidence>
<evidence type="ECO:0000256" key="4">
    <source>
        <dbReference type="ARBA" id="ARBA00023163"/>
    </source>
</evidence>
<dbReference type="SUPFAM" id="SSF53850">
    <property type="entry name" value="Periplasmic binding protein-like II"/>
    <property type="match status" value="1"/>
</dbReference>
<evidence type="ECO:0000256" key="2">
    <source>
        <dbReference type="ARBA" id="ARBA00023015"/>
    </source>
</evidence>
<feature type="domain" description="HTH lysR-type" evidence="5">
    <location>
        <begin position="1"/>
        <end position="51"/>
    </location>
</feature>
<keyword evidence="4" id="KW-0804">Transcription</keyword>
<dbReference type="EMBL" id="CP013862">
    <property type="protein sequence ID" value="ALX50534.1"/>
    <property type="molecule type" value="Genomic_DNA"/>
</dbReference>
<evidence type="ECO:0000313" key="6">
    <source>
        <dbReference type="EMBL" id="ALX50534.1"/>
    </source>
</evidence>
<dbReference type="InterPro" id="IPR000847">
    <property type="entry name" value="LysR_HTH_N"/>
</dbReference>
<dbReference type="Gene3D" id="1.10.10.10">
    <property type="entry name" value="Winged helix-like DNA-binding domain superfamily/Winged helix DNA-binding domain"/>
    <property type="match status" value="1"/>
</dbReference>
<dbReference type="Proteomes" id="UP000050331">
    <property type="component" value="Chromosome"/>
</dbReference>
<dbReference type="InterPro" id="IPR036388">
    <property type="entry name" value="WH-like_DNA-bd_sf"/>
</dbReference>
<accession>A0A0U4FA93</accession>
<dbReference type="OrthoDB" id="9785745at2"/>
<dbReference type="Pfam" id="PF03466">
    <property type="entry name" value="LysR_substrate"/>
    <property type="match status" value="1"/>
</dbReference>
<evidence type="ECO:0000259" key="5">
    <source>
        <dbReference type="PROSITE" id="PS50931"/>
    </source>
</evidence>
<dbReference type="GO" id="GO:0000976">
    <property type="term" value="F:transcription cis-regulatory region binding"/>
    <property type="evidence" value="ECO:0007669"/>
    <property type="project" value="TreeGrafter"/>
</dbReference>
<dbReference type="InterPro" id="IPR036390">
    <property type="entry name" value="WH_DNA-bd_sf"/>
</dbReference>